<name>A0A1J5SXQ3_9ZZZZ</name>
<reference evidence="4" key="1">
    <citation type="submission" date="2016-10" db="EMBL/GenBank/DDBJ databases">
        <title>Sequence of Gallionella enrichment culture.</title>
        <authorList>
            <person name="Poehlein A."/>
            <person name="Muehling M."/>
            <person name="Daniel R."/>
        </authorList>
    </citation>
    <scope>NUCLEOTIDE SEQUENCE</scope>
</reference>
<dbReference type="SUPFAM" id="SSF111369">
    <property type="entry name" value="HlyD-like secretion proteins"/>
    <property type="match status" value="1"/>
</dbReference>
<protein>
    <submittedName>
        <fullName evidence="4">Macrolide export protein MacA</fullName>
    </submittedName>
</protein>
<proteinExistence type="predicted"/>
<dbReference type="PANTHER" id="PTHR30469">
    <property type="entry name" value="MULTIDRUG RESISTANCE PROTEIN MDTA"/>
    <property type="match status" value="1"/>
</dbReference>
<dbReference type="AlphaFoldDB" id="A0A1J5SXQ3"/>
<dbReference type="InterPro" id="IPR058625">
    <property type="entry name" value="MdtA-like_BSH"/>
</dbReference>
<dbReference type="Pfam" id="PF25917">
    <property type="entry name" value="BSH_RND"/>
    <property type="match status" value="1"/>
</dbReference>
<organism evidence="4">
    <name type="scientific">mine drainage metagenome</name>
    <dbReference type="NCBI Taxonomy" id="410659"/>
    <lineage>
        <taxon>unclassified sequences</taxon>
        <taxon>metagenomes</taxon>
        <taxon>ecological metagenomes</taxon>
    </lineage>
</organism>
<evidence type="ECO:0000313" key="4">
    <source>
        <dbReference type="EMBL" id="OIR06380.1"/>
    </source>
</evidence>
<feature type="domain" description="Multidrug resistance protein MdtA-like barrel-sandwich hybrid" evidence="2">
    <location>
        <begin position="60"/>
        <end position="214"/>
    </location>
</feature>
<dbReference type="EMBL" id="MLJW01000044">
    <property type="protein sequence ID" value="OIR06380.1"/>
    <property type="molecule type" value="Genomic_DNA"/>
</dbReference>
<keyword evidence="1" id="KW-1133">Transmembrane helix</keyword>
<dbReference type="PANTHER" id="PTHR30469:SF20">
    <property type="entry name" value="EFFLUX RND TRANSPORTER PERIPLASMIC ADAPTOR SUBUNIT"/>
    <property type="match status" value="1"/>
</dbReference>
<dbReference type="InterPro" id="IPR058792">
    <property type="entry name" value="Beta-barrel_RND_2"/>
</dbReference>
<gene>
    <name evidence="4" type="primary">macA_11</name>
    <name evidence="4" type="ORF">GALL_115700</name>
</gene>
<comment type="caution">
    <text evidence="4">The sequence shown here is derived from an EMBL/GenBank/DDBJ whole genome shotgun (WGS) entry which is preliminary data.</text>
</comment>
<feature type="transmembrane region" description="Helical" evidence="1">
    <location>
        <begin position="12"/>
        <end position="30"/>
    </location>
</feature>
<evidence type="ECO:0000259" key="2">
    <source>
        <dbReference type="Pfam" id="PF25917"/>
    </source>
</evidence>
<sequence>MPNKPKSILLRVVLIAAAAVVAVYAVLFWMRPSVPAVRVKAGMATNAVSGSVIVEAEYTMDLKSEVGGRVLSSTMSLDKRVKEGDVLLQLDTTDLRLALDKTKADYAAAQQRVKIGSPLVFQLAAAQDAYSNAQRQYKAGLISESDLRAQKRQLDSIEQQRETEMVNNKQTLENFQNAIEIGERQISKMTIRAPFDGIIAQVYTRAGDLIGGGAAICRLISTSRTVKARISEQDIAGIRVGQKAYVQFLPYDIEQFPATVSKVMSTADPETQRYEVDLNVKIDPAKLLPGITGEVSIILDEHPSKTIIPRRALLGDEVFVVDDGVLSVRKVKVGYLSMTAAEIREGVSPGEWVVVDKFNGLRDGEHVRIAPVNDPRWK</sequence>
<dbReference type="InterPro" id="IPR006143">
    <property type="entry name" value="RND_pump_MFP"/>
</dbReference>
<dbReference type="GO" id="GO:0015562">
    <property type="term" value="F:efflux transmembrane transporter activity"/>
    <property type="evidence" value="ECO:0007669"/>
    <property type="project" value="TreeGrafter"/>
</dbReference>
<feature type="domain" description="CusB-like beta-barrel" evidence="3">
    <location>
        <begin position="226"/>
        <end position="297"/>
    </location>
</feature>
<accession>A0A1J5SXQ3</accession>
<evidence type="ECO:0000259" key="3">
    <source>
        <dbReference type="Pfam" id="PF25954"/>
    </source>
</evidence>
<dbReference type="GO" id="GO:1990281">
    <property type="term" value="C:efflux pump complex"/>
    <property type="evidence" value="ECO:0007669"/>
    <property type="project" value="TreeGrafter"/>
</dbReference>
<dbReference type="NCBIfam" id="TIGR01730">
    <property type="entry name" value="RND_mfp"/>
    <property type="match status" value="1"/>
</dbReference>
<dbReference type="Gene3D" id="2.40.30.170">
    <property type="match status" value="1"/>
</dbReference>
<keyword evidence="1" id="KW-0472">Membrane</keyword>
<keyword evidence="1" id="KW-0812">Transmembrane</keyword>
<dbReference type="Gene3D" id="2.40.50.100">
    <property type="match status" value="2"/>
</dbReference>
<dbReference type="Gene3D" id="2.40.420.20">
    <property type="match status" value="1"/>
</dbReference>
<evidence type="ECO:0000256" key="1">
    <source>
        <dbReference type="SAM" id="Phobius"/>
    </source>
</evidence>
<dbReference type="Pfam" id="PF25954">
    <property type="entry name" value="Beta-barrel_RND_2"/>
    <property type="match status" value="1"/>
</dbReference>